<proteinExistence type="predicted"/>
<dbReference type="Proteomes" id="UP000828390">
    <property type="component" value="Unassembled WGS sequence"/>
</dbReference>
<accession>A0A9D4S7Q8</accession>
<gene>
    <name evidence="1" type="ORF">DPMN_017726</name>
</gene>
<organism evidence="1 2">
    <name type="scientific">Dreissena polymorpha</name>
    <name type="common">Zebra mussel</name>
    <name type="synonym">Mytilus polymorpha</name>
    <dbReference type="NCBI Taxonomy" id="45954"/>
    <lineage>
        <taxon>Eukaryota</taxon>
        <taxon>Metazoa</taxon>
        <taxon>Spiralia</taxon>
        <taxon>Lophotrochozoa</taxon>
        <taxon>Mollusca</taxon>
        <taxon>Bivalvia</taxon>
        <taxon>Autobranchia</taxon>
        <taxon>Heteroconchia</taxon>
        <taxon>Euheterodonta</taxon>
        <taxon>Imparidentia</taxon>
        <taxon>Neoheterodontei</taxon>
        <taxon>Myida</taxon>
        <taxon>Dreissenoidea</taxon>
        <taxon>Dreissenidae</taxon>
        <taxon>Dreissena</taxon>
    </lineage>
</organism>
<protein>
    <submittedName>
        <fullName evidence="1">Uncharacterized protein</fullName>
    </submittedName>
</protein>
<sequence length="60" mass="7203">MQINRLQIINIINNVQRRQQGHLMQYRILSRIAELYLSRFMLFVAQVNCINRSTGWINVI</sequence>
<evidence type="ECO:0000313" key="2">
    <source>
        <dbReference type="Proteomes" id="UP000828390"/>
    </source>
</evidence>
<keyword evidence="2" id="KW-1185">Reference proteome</keyword>
<comment type="caution">
    <text evidence="1">The sequence shown here is derived from an EMBL/GenBank/DDBJ whole genome shotgun (WGS) entry which is preliminary data.</text>
</comment>
<reference evidence="1" key="1">
    <citation type="journal article" date="2019" name="bioRxiv">
        <title>The Genome of the Zebra Mussel, Dreissena polymorpha: A Resource for Invasive Species Research.</title>
        <authorList>
            <person name="McCartney M.A."/>
            <person name="Auch B."/>
            <person name="Kono T."/>
            <person name="Mallez S."/>
            <person name="Zhang Y."/>
            <person name="Obille A."/>
            <person name="Becker A."/>
            <person name="Abrahante J.E."/>
            <person name="Garbe J."/>
            <person name="Badalamenti J.P."/>
            <person name="Herman A."/>
            <person name="Mangelson H."/>
            <person name="Liachko I."/>
            <person name="Sullivan S."/>
            <person name="Sone E.D."/>
            <person name="Koren S."/>
            <person name="Silverstein K.A.T."/>
            <person name="Beckman K.B."/>
            <person name="Gohl D.M."/>
        </authorList>
    </citation>
    <scope>NUCLEOTIDE SEQUENCE</scope>
    <source>
        <strain evidence="1">Duluth1</strain>
        <tissue evidence="1">Whole animal</tissue>
    </source>
</reference>
<reference evidence="1" key="2">
    <citation type="submission" date="2020-11" db="EMBL/GenBank/DDBJ databases">
        <authorList>
            <person name="McCartney M.A."/>
            <person name="Auch B."/>
            <person name="Kono T."/>
            <person name="Mallez S."/>
            <person name="Becker A."/>
            <person name="Gohl D.M."/>
            <person name="Silverstein K.A.T."/>
            <person name="Koren S."/>
            <person name="Bechman K.B."/>
            <person name="Herman A."/>
            <person name="Abrahante J.E."/>
            <person name="Garbe J."/>
        </authorList>
    </citation>
    <scope>NUCLEOTIDE SEQUENCE</scope>
    <source>
        <strain evidence="1">Duluth1</strain>
        <tissue evidence="1">Whole animal</tissue>
    </source>
</reference>
<name>A0A9D4S7Q8_DREPO</name>
<evidence type="ECO:0000313" key="1">
    <source>
        <dbReference type="EMBL" id="KAH3893578.1"/>
    </source>
</evidence>
<dbReference type="EMBL" id="JAIWYP010000001">
    <property type="protein sequence ID" value="KAH3893578.1"/>
    <property type="molecule type" value="Genomic_DNA"/>
</dbReference>
<dbReference type="AlphaFoldDB" id="A0A9D4S7Q8"/>